<evidence type="ECO:0000256" key="1">
    <source>
        <dbReference type="ARBA" id="ARBA00004842"/>
    </source>
</evidence>
<evidence type="ECO:0000256" key="11">
    <source>
        <dbReference type="HAMAP-Rule" id="MF_00109"/>
    </source>
</evidence>
<evidence type="ECO:0000256" key="5">
    <source>
        <dbReference type="ARBA" id="ARBA00022679"/>
    </source>
</evidence>
<comment type="function">
    <text evidence="11">Catalyzes the specific phosphorylation of the 3-hydroxyl group of shikimic acid using ATP as a cosubstrate.</text>
</comment>
<comment type="cofactor">
    <cofactor evidence="11">
        <name>Mg(2+)</name>
        <dbReference type="ChEBI" id="CHEBI:18420"/>
    </cofactor>
    <text evidence="11">Binds 1 Mg(2+) ion per subunit.</text>
</comment>
<dbReference type="Pfam" id="PF01202">
    <property type="entry name" value="SKI"/>
    <property type="match status" value="1"/>
</dbReference>
<comment type="catalytic activity">
    <reaction evidence="10 11">
        <text>shikimate + ATP = 3-phosphoshikimate + ADP + H(+)</text>
        <dbReference type="Rhea" id="RHEA:13121"/>
        <dbReference type="ChEBI" id="CHEBI:15378"/>
        <dbReference type="ChEBI" id="CHEBI:30616"/>
        <dbReference type="ChEBI" id="CHEBI:36208"/>
        <dbReference type="ChEBI" id="CHEBI:145989"/>
        <dbReference type="ChEBI" id="CHEBI:456216"/>
        <dbReference type="EC" id="2.7.1.71"/>
    </reaction>
</comment>
<dbReference type="Gene3D" id="1.20.59.10">
    <property type="entry name" value="Chorismate mutase"/>
    <property type="match status" value="1"/>
</dbReference>
<dbReference type="PROSITE" id="PS51168">
    <property type="entry name" value="CHORISMATE_MUT_2"/>
    <property type="match status" value="1"/>
</dbReference>
<keyword evidence="5 11" id="KW-0808">Transferase</keyword>
<proteinExistence type="inferred from homology"/>
<dbReference type="EC" id="2.7.1.71" evidence="3 11"/>
<name>A0ABM9N3V8_9LACO</name>
<dbReference type="GO" id="GO:0004765">
    <property type="term" value="F:shikimate kinase activity"/>
    <property type="evidence" value="ECO:0007669"/>
    <property type="project" value="UniProtKB-EC"/>
</dbReference>
<evidence type="ECO:0000256" key="4">
    <source>
        <dbReference type="ARBA" id="ARBA00022605"/>
    </source>
</evidence>
<evidence type="ECO:0000256" key="9">
    <source>
        <dbReference type="ARBA" id="ARBA00023141"/>
    </source>
</evidence>
<evidence type="ECO:0000256" key="6">
    <source>
        <dbReference type="ARBA" id="ARBA00022741"/>
    </source>
</evidence>
<feature type="binding site" evidence="11">
    <location>
        <position position="121"/>
    </location>
    <ligand>
        <name>ATP</name>
        <dbReference type="ChEBI" id="CHEBI:30616"/>
    </ligand>
</feature>
<dbReference type="HAMAP" id="MF_00109">
    <property type="entry name" value="Shikimate_kinase"/>
    <property type="match status" value="1"/>
</dbReference>
<feature type="binding site" evidence="11">
    <location>
        <position position="37"/>
    </location>
    <ligand>
        <name>substrate</name>
    </ligand>
</feature>
<sequence>MTEEPQTLILVGFMGAGKTTVGREIARQHQSQFLDLDLAIEQKAGMTIPEIFKSEGEAHFRQLEEAVVKESVTFPGVVATGGGVVENEKNRQTLKDSDAVVIYLHGNLEGTIGRLLADGQRPLLQKESTISFFKRWQKRDPLYQEVADYVVETVGKTPARIAAEIVALFSGQADDLTLTTLRSQIDALDRQIFDTIAERIGVVRAVAAYKQKVNLAVRQPERMVSMKANLKADYRQNDNITDDLIDALMATLLEYSMAREEEDIQKGQL</sequence>
<dbReference type="Proteomes" id="UP001314241">
    <property type="component" value="Unassembled WGS sequence"/>
</dbReference>
<evidence type="ECO:0000313" key="14">
    <source>
        <dbReference type="Proteomes" id="UP001314241"/>
    </source>
</evidence>
<protein>
    <recommendedName>
        <fullName evidence="3 11">Shikimate kinase</fullName>
        <shortName evidence="11">SK</shortName>
        <ecNumber evidence="3 11">2.7.1.71</ecNumber>
    </recommendedName>
</protein>
<evidence type="ECO:0000256" key="2">
    <source>
        <dbReference type="ARBA" id="ARBA00006997"/>
    </source>
</evidence>
<dbReference type="SUPFAM" id="SSF52540">
    <property type="entry name" value="P-loop containing nucleoside triphosphate hydrolases"/>
    <property type="match status" value="1"/>
</dbReference>
<keyword evidence="7 11" id="KW-0418">Kinase</keyword>
<feature type="binding site" evidence="11">
    <location>
        <begin position="15"/>
        <end position="20"/>
    </location>
    <ligand>
        <name>ATP</name>
        <dbReference type="ChEBI" id="CHEBI:30616"/>
    </ligand>
</feature>
<dbReference type="RefSeq" id="WP_349641375.1">
    <property type="nucleotide sequence ID" value="NZ_CAWVOH010000001.1"/>
</dbReference>
<dbReference type="Gene3D" id="3.40.50.300">
    <property type="entry name" value="P-loop containing nucleotide triphosphate hydrolases"/>
    <property type="match status" value="1"/>
</dbReference>
<dbReference type="InterPro" id="IPR036263">
    <property type="entry name" value="Chorismate_II_sf"/>
</dbReference>
<keyword evidence="11" id="KW-0460">Magnesium</keyword>
<evidence type="ECO:0000256" key="7">
    <source>
        <dbReference type="ARBA" id="ARBA00022777"/>
    </source>
</evidence>
<feature type="binding site" evidence="11">
    <location>
        <position position="82"/>
    </location>
    <ligand>
        <name>substrate</name>
    </ligand>
</feature>
<dbReference type="InterPro" id="IPR023000">
    <property type="entry name" value="Shikimate_kinase_CS"/>
</dbReference>
<keyword evidence="14" id="KW-1185">Reference proteome</keyword>
<dbReference type="PANTHER" id="PTHR21087:SF16">
    <property type="entry name" value="SHIKIMATE KINASE 1, CHLOROPLASTIC"/>
    <property type="match status" value="1"/>
</dbReference>
<comment type="caution">
    <text evidence="11">Lacks conserved residue(s) required for the propagation of feature annotation.</text>
</comment>
<dbReference type="PANTHER" id="PTHR21087">
    <property type="entry name" value="SHIKIMATE KINASE"/>
    <property type="match status" value="1"/>
</dbReference>
<dbReference type="SUPFAM" id="SSF48600">
    <property type="entry name" value="Chorismate mutase II"/>
    <property type="match status" value="1"/>
</dbReference>
<dbReference type="EMBL" id="CAWVOH010000001">
    <property type="protein sequence ID" value="CAK8053826.1"/>
    <property type="molecule type" value="Genomic_DNA"/>
</dbReference>
<gene>
    <name evidence="11" type="primary">aroK</name>
    <name evidence="13" type="ORF">R54876_GBNLAHCA_00385</name>
</gene>
<evidence type="ECO:0000256" key="3">
    <source>
        <dbReference type="ARBA" id="ARBA00012154"/>
    </source>
</evidence>
<comment type="similarity">
    <text evidence="2 11">Belongs to the shikimate kinase family.</text>
</comment>
<dbReference type="InterPro" id="IPR000623">
    <property type="entry name" value="Shikimate_kinase/TSH1"/>
</dbReference>
<reference evidence="13 14" key="1">
    <citation type="submission" date="2024-01" db="EMBL/GenBank/DDBJ databases">
        <authorList>
            <person name="Botero Cardona J."/>
        </authorList>
    </citation>
    <scope>NUCLEOTIDE SEQUENCE [LARGE SCALE GENOMIC DNA]</scope>
    <source>
        <strain evidence="13 14">LMG 33000</strain>
    </source>
</reference>
<evidence type="ECO:0000256" key="8">
    <source>
        <dbReference type="ARBA" id="ARBA00022840"/>
    </source>
</evidence>
<dbReference type="CDD" id="cd00464">
    <property type="entry name" value="SK"/>
    <property type="match status" value="1"/>
</dbReference>
<keyword evidence="11" id="KW-0479">Metal-binding</keyword>
<keyword evidence="4 11" id="KW-0028">Amino-acid biosynthesis</keyword>
<dbReference type="Pfam" id="PF01817">
    <property type="entry name" value="CM_2"/>
    <property type="match status" value="1"/>
</dbReference>
<comment type="subcellular location">
    <subcellularLocation>
        <location evidence="11">Cytoplasm</location>
    </subcellularLocation>
</comment>
<dbReference type="PRINTS" id="PR01100">
    <property type="entry name" value="SHIKIMTKNASE"/>
</dbReference>
<dbReference type="PROSITE" id="PS01128">
    <property type="entry name" value="SHIKIMATE_KINASE"/>
    <property type="match status" value="1"/>
</dbReference>
<dbReference type="InterPro" id="IPR036979">
    <property type="entry name" value="CM_dom_sf"/>
</dbReference>
<dbReference type="InterPro" id="IPR031322">
    <property type="entry name" value="Shikimate/glucono_kinase"/>
</dbReference>
<feature type="domain" description="Chorismate mutase" evidence="12">
    <location>
        <begin position="172"/>
        <end position="264"/>
    </location>
</feature>
<evidence type="ECO:0000313" key="13">
    <source>
        <dbReference type="EMBL" id="CAK8053826.1"/>
    </source>
</evidence>
<dbReference type="SMART" id="SM00830">
    <property type="entry name" value="CM_2"/>
    <property type="match status" value="1"/>
</dbReference>
<accession>A0ABM9N3V8</accession>
<evidence type="ECO:0000256" key="10">
    <source>
        <dbReference type="ARBA" id="ARBA00048567"/>
    </source>
</evidence>
<organism evidence="13 14">
    <name type="scientific">Eupransor demetentiae</name>
    <dbReference type="NCBI Taxonomy" id="3109584"/>
    <lineage>
        <taxon>Bacteria</taxon>
        <taxon>Bacillati</taxon>
        <taxon>Bacillota</taxon>
        <taxon>Bacilli</taxon>
        <taxon>Lactobacillales</taxon>
        <taxon>Lactobacillaceae</taxon>
        <taxon>Eupransor</taxon>
    </lineage>
</organism>
<keyword evidence="9 11" id="KW-0057">Aromatic amino acid biosynthesis</keyword>
<comment type="caution">
    <text evidence="13">The sequence shown here is derived from an EMBL/GenBank/DDBJ whole genome shotgun (WGS) entry which is preliminary data.</text>
</comment>
<keyword evidence="6 11" id="KW-0547">Nucleotide-binding</keyword>
<feature type="binding site" evidence="11">
    <location>
        <position position="61"/>
    </location>
    <ligand>
        <name>substrate</name>
    </ligand>
</feature>
<dbReference type="InterPro" id="IPR002701">
    <property type="entry name" value="CM_II_prokaryot"/>
</dbReference>
<dbReference type="InterPro" id="IPR027417">
    <property type="entry name" value="P-loop_NTPase"/>
</dbReference>
<comment type="pathway">
    <text evidence="1 11">Metabolic intermediate biosynthesis; chorismate biosynthesis; chorismate from D-erythrose 4-phosphate and phosphoenolpyruvate: step 5/7.</text>
</comment>
<keyword evidence="11" id="KW-0963">Cytoplasm</keyword>
<evidence type="ECO:0000259" key="12">
    <source>
        <dbReference type="PROSITE" id="PS51168"/>
    </source>
</evidence>
<feature type="binding site" evidence="11">
    <location>
        <position position="19"/>
    </location>
    <ligand>
        <name>Mg(2+)</name>
        <dbReference type="ChEBI" id="CHEBI:18420"/>
    </ligand>
</feature>
<keyword evidence="8 11" id="KW-0067">ATP-binding</keyword>
<comment type="subunit">
    <text evidence="11">Monomer.</text>
</comment>
<feature type="binding site" evidence="11">
    <location>
        <position position="139"/>
    </location>
    <ligand>
        <name>substrate</name>
    </ligand>
</feature>